<reference evidence="2 3" key="1">
    <citation type="submission" date="2024-01" db="EMBL/GenBank/DDBJ databases">
        <authorList>
            <person name="Waweru B."/>
        </authorList>
    </citation>
    <scope>NUCLEOTIDE SEQUENCE [LARGE SCALE GENOMIC DNA]</scope>
</reference>
<proteinExistence type="predicted"/>
<feature type="compositionally biased region" description="Basic residues" evidence="1">
    <location>
        <begin position="59"/>
        <end position="71"/>
    </location>
</feature>
<evidence type="ECO:0000313" key="3">
    <source>
        <dbReference type="Proteomes" id="UP001314170"/>
    </source>
</evidence>
<gene>
    <name evidence="2" type="ORF">DCAF_LOCUS26149</name>
</gene>
<protein>
    <submittedName>
        <fullName evidence="2">Uncharacterized protein</fullName>
    </submittedName>
</protein>
<evidence type="ECO:0000313" key="2">
    <source>
        <dbReference type="EMBL" id="CAK7355886.1"/>
    </source>
</evidence>
<keyword evidence="3" id="KW-1185">Reference proteome</keyword>
<dbReference type="EMBL" id="CAWUPB010001197">
    <property type="protein sequence ID" value="CAK7355886.1"/>
    <property type="molecule type" value="Genomic_DNA"/>
</dbReference>
<comment type="caution">
    <text evidence="2">The sequence shown here is derived from an EMBL/GenBank/DDBJ whole genome shotgun (WGS) entry which is preliminary data.</text>
</comment>
<dbReference type="Proteomes" id="UP001314170">
    <property type="component" value="Unassembled WGS sequence"/>
</dbReference>
<sequence>MNKDMYVSKKDKEKVVGPISRIAFVMVEPVTIGQEMENRRLKPYLQKGKYDEGLMNNKGKQKRRRMDKVKRRKRMMPMELGRIARRREKQFVNFSKGQQTQRLMRLVTMFSLEVVFV</sequence>
<name>A0AAV1SQD7_9ROSI</name>
<organism evidence="2 3">
    <name type="scientific">Dovyalis caffra</name>
    <dbReference type="NCBI Taxonomy" id="77055"/>
    <lineage>
        <taxon>Eukaryota</taxon>
        <taxon>Viridiplantae</taxon>
        <taxon>Streptophyta</taxon>
        <taxon>Embryophyta</taxon>
        <taxon>Tracheophyta</taxon>
        <taxon>Spermatophyta</taxon>
        <taxon>Magnoliopsida</taxon>
        <taxon>eudicotyledons</taxon>
        <taxon>Gunneridae</taxon>
        <taxon>Pentapetalae</taxon>
        <taxon>rosids</taxon>
        <taxon>fabids</taxon>
        <taxon>Malpighiales</taxon>
        <taxon>Salicaceae</taxon>
        <taxon>Flacourtieae</taxon>
        <taxon>Dovyalis</taxon>
    </lineage>
</organism>
<accession>A0AAV1SQD7</accession>
<evidence type="ECO:0000256" key="1">
    <source>
        <dbReference type="SAM" id="MobiDB-lite"/>
    </source>
</evidence>
<feature type="region of interest" description="Disordered" evidence="1">
    <location>
        <begin position="50"/>
        <end position="71"/>
    </location>
</feature>
<dbReference type="AlphaFoldDB" id="A0AAV1SQD7"/>